<evidence type="ECO:0000313" key="2">
    <source>
        <dbReference type="Proteomes" id="UP000092382"/>
    </source>
</evidence>
<dbReference type="STRING" id="1803587.GCA_001593825_03703"/>
<reference evidence="1 2" key="1">
    <citation type="submission" date="2015-09" db="EMBL/GenBank/DDBJ databases">
        <title>Whole genome shotgun sequence assembly of Aphanizomenon flos-aquae UKL13.</title>
        <authorList>
            <person name="Driscoll C."/>
        </authorList>
    </citation>
    <scope>NUCLEOTIDE SEQUENCE [LARGE SCALE GENOMIC DNA]</scope>
    <source>
        <strain evidence="1">MDT13</strain>
    </source>
</reference>
<evidence type="ECO:0000313" key="1">
    <source>
        <dbReference type="EMBL" id="OBQ25893.1"/>
    </source>
</evidence>
<dbReference type="EMBL" id="LJOY01000019">
    <property type="protein sequence ID" value="OBQ25893.1"/>
    <property type="molecule type" value="Genomic_DNA"/>
</dbReference>
<name>A0A1B7VY47_APHFL</name>
<protein>
    <submittedName>
        <fullName evidence="1">Uncharacterized protein</fullName>
    </submittedName>
</protein>
<sequence>MEKWQKDLISMIEAVADEVEQFFLGINDMVDAFFEITEEVTEEVQSTLAADIDAFTTLHEQFLQDLTEPILGIYWEDISEDLDPGFPYKVEATLEKNIACIACSNYHGQVYGGNLLVCGMHPHGSDDGNCPDWEKEID</sequence>
<proteinExistence type="predicted"/>
<gene>
    <name evidence="1" type="ORF">AN481_07665</name>
</gene>
<accession>A0A1B7VY47</accession>
<organism evidence="1 2">
    <name type="scientific">Aphanizomenon flos-aquae LD13</name>
    <dbReference type="NCBI Taxonomy" id="1710894"/>
    <lineage>
        <taxon>Bacteria</taxon>
        <taxon>Bacillati</taxon>
        <taxon>Cyanobacteriota</taxon>
        <taxon>Cyanophyceae</taxon>
        <taxon>Nostocales</taxon>
        <taxon>Aphanizomenonaceae</taxon>
        <taxon>Aphanizomenon</taxon>
    </lineage>
</organism>
<dbReference type="AlphaFoldDB" id="A0A1B7VY47"/>
<comment type="caution">
    <text evidence="1">The sequence shown here is derived from an EMBL/GenBank/DDBJ whole genome shotgun (WGS) entry which is preliminary data.</text>
</comment>
<dbReference type="PATRIC" id="fig|1710894.3.peg.3199"/>
<dbReference type="Proteomes" id="UP000092382">
    <property type="component" value="Unassembled WGS sequence"/>
</dbReference>